<evidence type="ECO:0000313" key="6">
    <source>
        <dbReference type="Proteomes" id="UP000332487"/>
    </source>
</evidence>
<gene>
    <name evidence="5" type="ORF">UNLARM2_0982</name>
</gene>
<dbReference type="GO" id="GO:0022625">
    <property type="term" value="C:cytosolic large ribosomal subunit"/>
    <property type="evidence" value="ECO:0007669"/>
    <property type="project" value="TreeGrafter"/>
</dbReference>
<dbReference type="GO" id="GO:0006412">
    <property type="term" value="P:translation"/>
    <property type="evidence" value="ECO:0007669"/>
    <property type="project" value="InterPro"/>
</dbReference>
<keyword evidence="6" id="KW-1185">Reference proteome</keyword>
<dbReference type="GO" id="GO:0003735">
    <property type="term" value="F:structural constituent of ribosome"/>
    <property type="evidence" value="ECO:0007669"/>
    <property type="project" value="InterPro"/>
</dbReference>
<feature type="compositionally biased region" description="Basic and acidic residues" evidence="4">
    <location>
        <begin position="29"/>
        <end position="39"/>
    </location>
</feature>
<evidence type="ECO:0000256" key="3">
    <source>
        <dbReference type="ARBA" id="ARBA00023274"/>
    </source>
</evidence>
<sequence length="125" mass="14214">MSKARVKIKKRHHPKFNVPNYGTKKRSRVKDSWRKQRGIDNKKRIKKDFMGAEPNIGYGNPKKLRGVRSNGKKLLHISNTSQLSAMSAEASKEFDVVIARSVGRRKREEMASIAKSKGIRIINGV</sequence>
<dbReference type="AlphaFoldDB" id="C7DIU4"/>
<reference evidence="5 6" key="1">
    <citation type="journal article" date="2009" name="Genome Biol.">
        <title>Community-wide analysis of microbial genome sequence signatures.</title>
        <authorList>
            <person name="Dick G.J."/>
            <person name="Andersson A.F."/>
            <person name="Baker B.J."/>
            <person name="Simmons S.L."/>
            <person name="Thomas B.C."/>
            <person name="Yelton A.P."/>
            <person name="Banfield J.F."/>
        </authorList>
    </citation>
    <scope>NUCLEOTIDE SEQUENCE [LARGE SCALE GENOMIC DNA]</scope>
    <source>
        <strain evidence="5">ARMAN-2</strain>
    </source>
</reference>
<dbReference type="PANTHER" id="PTHR23413">
    <property type="entry name" value="60S RIBOSOMAL PROTEIN L32 AND DNA-DIRECTED RNA POLYMERASE II, SUBUNIT N"/>
    <property type="match status" value="1"/>
</dbReference>
<evidence type="ECO:0000313" key="5">
    <source>
        <dbReference type="EMBL" id="EET89868.1"/>
    </source>
</evidence>
<evidence type="ECO:0000256" key="2">
    <source>
        <dbReference type="ARBA" id="ARBA00022980"/>
    </source>
</evidence>
<accession>C7DIU4</accession>
<name>C7DIU4_MICA2</name>
<dbReference type="Pfam" id="PF01655">
    <property type="entry name" value="Ribosomal_L32e"/>
    <property type="match status" value="1"/>
</dbReference>
<evidence type="ECO:0000256" key="1">
    <source>
        <dbReference type="ARBA" id="ARBA00008431"/>
    </source>
</evidence>
<dbReference type="EMBL" id="GG697241">
    <property type="protein sequence ID" value="EET89868.1"/>
    <property type="molecule type" value="Genomic_DNA"/>
</dbReference>
<comment type="similarity">
    <text evidence="1">Belongs to the eukaryotic ribosomal protein eL32 family.</text>
</comment>
<keyword evidence="3" id="KW-0687">Ribonucleoprotein</keyword>
<dbReference type="Proteomes" id="UP000332487">
    <property type="component" value="Unassembled WGS sequence"/>
</dbReference>
<dbReference type="SUPFAM" id="SSF52042">
    <property type="entry name" value="Ribosomal protein L32e"/>
    <property type="match status" value="1"/>
</dbReference>
<reference evidence="5 6" key="2">
    <citation type="journal article" date="2010" name="Proc. Natl. Acad. Sci. U.S.A.">
        <title>Enigmatic, ultrasmall, uncultivated Archaea.</title>
        <authorList>
            <person name="Baker B.J."/>
            <person name="Comolli L.R."/>
            <person name="Dick G.J."/>
            <person name="Hauser L.J."/>
            <person name="Hyatt D."/>
            <person name="Dill B.D."/>
            <person name="Land M.L."/>
            <person name="Verberkmoes N.C."/>
            <person name="Hettich R.L."/>
            <person name="Banfield J.F."/>
        </authorList>
    </citation>
    <scope>NUCLEOTIDE SEQUENCE [LARGE SCALE GENOMIC DNA]</scope>
    <source>
        <strain evidence="5">ARMAN-2</strain>
    </source>
</reference>
<proteinExistence type="inferred from homology"/>
<keyword evidence="2 5" id="KW-0689">Ribosomal protein</keyword>
<feature type="compositionally biased region" description="Basic residues" evidence="4">
    <location>
        <begin position="1"/>
        <end position="15"/>
    </location>
</feature>
<dbReference type="InterPro" id="IPR036351">
    <property type="entry name" value="Ribosomal_eL32_sf"/>
</dbReference>
<organism evidence="5 6">
    <name type="scientific">Candidatus Micrarchaeum acidiphilum ARMAN-2</name>
    <dbReference type="NCBI Taxonomy" id="425595"/>
    <lineage>
        <taxon>Archaea</taxon>
        <taxon>Candidatus Micrarchaeota</taxon>
        <taxon>Candidatus Micrarchaeia</taxon>
        <taxon>Candidatus Micrarchaeales</taxon>
        <taxon>Candidatus Micrarchaeaceae</taxon>
        <taxon>Candidatus Micrarchaeum</taxon>
    </lineage>
</organism>
<protein>
    <submittedName>
        <fullName evidence="5">Ribosomal protein L32e</fullName>
    </submittedName>
</protein>
<dbReference type="InterPro" id="IPR001515">
    <property type="entry name" value="Ribosomal_eL32"/>
</dbReference>
<dbReference type="SMART" id="SM01393">
    <property type="entry name" value="Ribosomal_L32e"/>
    <property type="match status" value="1"/>
</dbReference>
<evidence type="ECO:0000256" key="4">
    <source>
        <dbReference type="SAM" id="MobiDB-lite"/>
    </source>
</evidence>
<feature type="region of interest" description="Disordered" evidence="4">
    <location>
        <begin position="1"/>
        <end position="39"/>
    </location>
</feature>
<dbReference type="PANTHER" id="PTHR23413:SF1">
    <property type="entry name" value="RIBOSOMAL PROTEIN L32"/>
    <property type="match status" value="1"/>
</dbReference>